<keyword evidence="2" id="KW-1185">Reference proteome</keyword>
<protein>
    <submittedName>
        <fullName evidence="1">Uncharacterized protein</fullName>
    </submittedName>
</protein>
<dbReference type="RefSeq" id="WP_335963030.1">
    <property type="nucleotide sequence ID" value="NZ_JAXBLX010000039.1"/>
</dbReference>
<organism evidence="1 2">
    <name type="scientific">Halalkalibacter kiskunsagensis</name>
    <dbReference type="NCBI Taxonomy" id="1548599"/>
    <lineage>
        <taxon>Bacteria</taxon>
        <taxon>Bacillati</taxon>
        <taxon>Bacillota</taxon>
        <taxon>Bacilli</taxon>
        <taxon>Bacillales</taxon>
        <taxon>Bacillaceae</taxon>
        <taxon>Halalkalibacter</taxon>
    </lineage>
</organism>
<reference evidence="1 2" key="1">
    <citation type="submission" date="2024-09" db="EMBL/GenBank/DDBJ databases">
        <authorList>
            <person name="Sun Q."/>
            <person name="Mori K."/>
        </authorList>
    </citation>
    <scope>NUCLEOTIDE SEQUENCE [LARGE SCALE GENOMIC DNA]</scope>
    <source>
        <strain evidence="1 2">NCAIM B.02610</strain>
    </source>
</reference>
<evidence type="ECO:0000313" key="2">
    <source>
        <dbReference type="Proteomes" id="UP001589838"/>
    </source>
</evidence>
<sequence>MMSHSNDQNQIQQMADWLKTNVVHVTEGSVNKTMIRHSLRMEFDVQDEEVVDEVYDLITE</sequence>
<comment type="caution">
    <text evidence="1">The sequence shown here is derived from an EMBL/GenBank/DDBJ whole genome shotgun (WGS) entry which is preliminary data.</text>
</comment>
<gene>
    <name evidence="1" type="ORF">ACFFHM_01630</name>
</gene>
<evidence type="ECO:0000313" key="1">
    <source>
        <dbReference type="EMBL" id="MFC0469271.1"/>
    </source>
</evidence>
<accession>A0ABV6K7I7</accession>
<dbReference type="EMBL" id="JBHLUX010000004">
    <property type="protein sequence ID" value="MFC0469271.1"/>
    <property type="molecule type" value="Genomic_DNA"/>
</dbReference>
<dbReference type="Proteomes" id="UP001589838">
    <property type="component" value="Unassembled WGS sequence"/>
</dbReference>
<name>A0ABV6K7I7_9BACI</name>
<proteinExistence type="predicted"/>